<accession>A0ACB0YHN0</accession>
<protein>
    <submittedName>
        <fullName evidence="1">Uncharacterized protein</fullName>
    </submittedName>
</protein>
<comment type="caution">
    <text evidence="1">The sequence shown here is derived from an EMBL/GenBank/DDBJ whole genome shotgun (WGS) entry which is preliminary data.</text>
</comment>
<organism evidence="1 2">
    <name type="scientific">Meloidogyne enterolobii</name>
    <name type="common">Root-knot nematode worm</name>
    <name type="synonym">Meloidogyne mayaguensis</name>
    <dbReference type="NCBI Taxonomy" id="390850"/>
    <lineage>
        <taxon>Eukaryota</taxon>
        <taxon>Metazoa</taxon>
        <taxon>Ecdysozoa</taxon>
        <taxon>Nematoda</taxon>
        <taxon>Chromadorea</taxon>
        <taxon>Rhabditida</taxon>
        <taxon>Tylenchina</taxon>
        <taxon>Tylenchomorpha</taxon>
        <taxon>Tylenchoidea</taxon>
        <taxon>Meloidogynidae</taxon>
        <taxon>Meloidogyninae</taxon>
        <taxon>Meloidogyne</taxon>
    </lineage>
</organism>
<dbReference type="Proteomes" id="UP001497535">
    <property type="component" value="Unassembled WGS sequence"/>
</dbReference>
<name>A0ACB0YHN0_MELEN</name>
<dbReference type="EMBL" id="CAVMJV010000012">
    <property type="protein sequence ID" value="CAK5047123.1"/>
    <property type="molecule type" value="Genomic_DNA"/>
</dbReference>
<sequence length="91" mass="10608">MNQNQRQTILNFMVQRGATVVGTSGTVVKFDDFGQFYEAQQELRDAHPWAFYSSPNNTWSPLQRVQTIRTAVMYLYSENKFVSSDIQFFEV</sequence>
<evidence type="ECO:0000313" key="1">
    <source>
        <dbReference type="EMBL" id="CAK5047123.1"/>
    </source>
</evidence>
<proteinExistence type="predicted"/>
<reference evidence="1" key="1">
    <citation type="submission" date="2023-11" db="EMBL/GenBank/DDBJ databases">
        <authorList>
            <person name="Poullet M."/>
        </authorList>
    </citation>
    <scope>NUCLEOTIDE SEQUENCE</scope>
    <source>
        <strain evidence="1">E1834</strain>
    </source>
</reference>
<gene>
    <name evidence="1" type="ORF">MENTE1834_LOCUS12296</name>
</gene>
<keyword evidence="2" id="KW-1185">Reference proteome</keyword>
<evidence type="ECO:0000313" key="2">
    <source>
        <dbReference type="Proteomes" id="UP001497535"/>
    </source>
</evidence>